<dbReference type="EMBL" id="JAHJDP010000041">
    <property type="protein sequence ID" value="MBU2690898.1"/>
    <property type="molecule type" value="Genomic_DNA"/>
</dbReference>
<comment type="caution">
    <text evidence="2">The sequence shown here is derived from an EMBL/GenBank/DDBJ whole genome shotgun (WGS) entry which is preliminary data.</text>
</comment>
<dbReference type="PANTHER" id="PTHR33490">
    <property type="entry name" value="BLR5614 PROTEIN-RELATED"/>
    <property type="match status" value="1"/>
</dbReference>
<sequence length="551" mass="60922">MAVLITALTGFASSSSGQSTNPLDDSGLYLRSIPSPIPHPADLAWDGEALWVADWESGNLIRINPENGDIITIIPAPCYRPRGLTWAEQKLYIVDDVEGMIHIFDPASGITVGSYMTPSGTGLGLAWDGEALWLSDNGAQQLQCLIPHDGTTLTAFPSPEQEPGGLAYIDGYLWVAQRNHDRIYMVEPKSGAAITRFNSPGPYPSGIAPAPDGRLWIADFEDGLIWLCAPREARPYQTSDWRDAEIRLTYRLENLGPGMVQDAVVHFAFPEPELENQLLLSDPVFTTPSPEIHFDQWGEKMATFRSDRIPPGERFEAGYTAQARIANLNYIIIPEKVGPLSDIPREIREAYTADGERLQVQSELVQKTAAGIVGDESNPYWIARRIFNWVIDTLEYERVGGWDVPETLIKRGTGSCSEYTFLYIALCRAAGLPARYEAGASLRGDDVSVDDVHHRWAEVYLPNYGWIPIDPSGGDQATPGGQVDAIGRLSNRYFITTHNGGGSDILSWNYNFHAVHSRKGRCAVTEDEWVVWRRAKEEGESILPGGAYCKP</sequence>
<reference evidence="2" key="1">
    <citation type="submission" date="2021-05" db="EMBL/GenBank/DDBJ databases">
        <title>Energy efficiency and biological interactions define the core microbiome of deep oligotrophic groundwater.</title>
        <authorList>
            <person name="Mehrshad M."/>
            <person name="Lopez-Fernandez M."/>
            <person name="Bell E."/>
            <person name="Bernier-Latmani R."/>
            <person name="Bertilsson S."/>
            <person name="Dopson M."/>
        </authorList>
    </citation>
    <scope>NUCLEOTIDE SEQUENCE</scope>
    <source>
        <strain evidence="2">Modern_marine.mb.64</strain>
    </source>
</reference>
<dbReference type="Proteomes" id="UP000777784">
    <property type="component" value="Unassembled WGS sequence"/>
</dbReference>
<dbReference type="SUPFAM" id="SSF54001">
    <property type="entry name" value="Cysteine proteinases"/>
    <property type="match status" value="1"/>
</dbReference>
<dbReference type="Gene3D" id="2.130.10.10">
    <property type="entry name" value="YVTN repeat-like/Quinoprotein amine dehydrogenase"/>
    <property type="match status" value="1"/>
</dbReference>
<proteinExistence type="predicted"/>
<evidence type="ECO:0000313" key="2">
    <source>
        <dbReference type="EMBL" id="MBU2690898.1"/>
    </source>
</evidence>
<organism evidence="2 3">
    <name type="scientific">Eiseniibacteriota bacterium</name>
    <dbReference type="NCBI Taxonomy" id="2212470"/>
    <lineage>
        <taxon>Bacteria</taxon>
        <taxon>Candidatus Eiseniibacteriota</taxon>
    </lineage>
</organism>
<name>A0A948RWL9_UNCEI</name>
<dbReference type="InterPro" id="IPR002931">
    <property type="entry name" value="Transglutaminase-like"/>
</dbReference>
<feature type="domain" description="Transglutaminase-like" evidence="1">
    <location>
        <begin position="408"/>
        <end position="473"/>
    </location>
</feature>
<protein>
    <recommendedName>
        <fullName evidence="1">Transglutaminase-like domain-containing protein</fullName>
    </recommendedName>
</protein>
<dbReference type="SMART" id="SM00460">
    <property type="entry name" value="TGc"/>
    <property type="match status" value="1"/>
</dbReference>
<dbReference type="AlphaFoldDB" id="A0A948RWL9"/>
<dbReference type="Pfam" id="PF01841">
    <property type="entry name" value="Transglut_core"/>
    <property type="match status" value="1"/>
</dbReference>
<dbReference type="SUPFAM" id="SSF63825">
    <property type="entry name" value="YWTD domain"/>
    <property type="match status" value="1"/>
</dbReference>
<evidence type="ECO:0000259" key="1">
    <source>
        <dbReference type="SMART" id="SM00460"/>
    </source>
</evidence>
<gene>
    <name evidence="2" type="ORF">KJ970_08215</name>
</gene>
<dbReference type="InterPro" id="IPR015943">
    <property type="entry name" value="WD40/YVTN_repeat-like_dom_sf"/>
</dbReference>
<evidence type="ECO:0000313" key="3">
    <source>
        <dbReference type="Proteomes" id="UP000777784"/>
    </source>
</evidence>
<dbReference type="Gene3D" id="3.10.620.30">
    <property type="match status" value="1"/>
</dbReference>
<accession>A0A948RWL9</accession>
<dbReference type="PANTHER" id="PTHR33490:SF3">
    <property type="entry name" value="CONSERVED INTEGRAL MEMBRANE PROTEIN"/>
    <property type="match status" value="1"/>
</dbReference>
<dbReference type="InterPro" id="IPR038765">
    <property type="entry name" value="Papain-like_cys_pep_sf"/>
</dbReference>